<keyword evidence="3" id="KW-1185">Reference proteome</keyword>
<evidence type="ECO:0000313" key="2">
    <source>
        <dbReference type="EMBL" id="RZC39961.1"/>
    </source>
</evidence>
<feature type="non-terminal residue" evidence="2">
    <location>
        <position position="1"/>
    </location>
</feature>
<dbReference type="OrthoDB" id="6431392at2759"/>
<feature type="domain" description="Mutator-like transposase" evidence="1">
    <location>
        <begin position="2"/>
        <end position="106"/>
    </location>
</feature>
<name>A0A482W477_ASBVE</name>
<organism evidence="2 3">
    <name type="scientific">Asbolus verrucosus</name>
    <name type="common">Desert ironclad beetle</name>
    <dbReference type="NCBI Taxonomy" id="1661398"/>
    <lineage>
        <taxon>Eukaryota</taxon>
        <taxon>Metazoa</taxon>
        <taxon>Ecdysozoa</taxon>
        <taxon>Arthropoda</taxon>
        <taxon>Hexapoda</taxon>
        <taxon>Insecta</taxon>
        <taxon>Pterygota</taxon>
        <taxon>Neoptera</taxon>
        <taxon>Endopterygota</taxon>
        <taxon>Coleoptera</taxon>
        <taxon>Polyphaga</taxon>
        <taxon>Cucujiformia</taxon>
        <taxon>Tenebrionidae</taxon>
        <taxon>Pimeliinae</taxon>
        <taxon>Asbolus</taxon>
    </lineage>
</organism>
<protein>
    <recommendedName>
        <fullName evidence="1">Mutator-like transposase domain-containing protein</fullName>
    </recommendedName>
</protein>
<sequence>AVIVDEAWSKRSCKSNYNALSGVGCIIGARTKNEYYMDVKNRLCLTYKRKKPRQINKEHKCFMNWNKIATAMESNIILKRLQKSLTTHNLIYGKIIDGDSSVYKKL</sequence>
<evidence type="ECO:0000313" key="3">
    <source>
        <dbReference type="Proteomes" id="UP000292052"/>
    </source>
</evidence>
<reference evidence="2 3" key="1">
    <citation type="submission" date="2017-03" db="EMBL/GenBank/DDBJ databases">
        <title>Genome of the blue death feigning beetle - Asbolus verrucosus.</title>
        <authorList>
            <person name="Rider S.D."/>
        </authorList>
    </citation>
    <scope>NUCLEOTIDE SEQUENCE [LARGE SCALE GENOMIC DNA]</scope>
    <source>
        <strain evidence="2">Butters</strain>
        <tissue evidence="2">Head and leg muscle</tissue>
    </source>
</reference>
<dbReference type="EMBL" id="QDEB01030121">
    <property type="protein sequence ID" value="RZC39961.1"/>
    <property type="molecule type" value="Genomic_DNA"/>
</dbReference>
<dbReference type="Proteomes" id="UP000292052">
    <property type="component" value="Unassembled WGS sequence"/>
</dbReference>
<proteinExistence type="predicted"/>
<accession>A0A482W477</accession>
<comment type="caution">
    <text evidence="2">The sequence shown here is derived from an EMBL/GenBank/DDBJ whole genome shotgun (WGS) entry which is preliminary data.</text>
</comment>
<dbReference type="Pfam" id="PF20700">
    <property type="entry name" value="Mutator"/>
    <property type="match status" value="1"/>
</dbReference>
<dbReference type="AlphaFoldDB" id="A0A482W477"/>
<dbReference type="InterPro" id="IPR049012">
    <property type="entry name" value="Mutator_transp_dom"/>
</dbReference>
<gene>
    <name evidence="2" type="ORF">BDFB_014569</name>
</gene>
<evidence type="ECO:0000259" key="1">
    <source>
        <dbReference type="Pfam" id="PF20700"/>
    </source>
</evidence>